<dbReference type="InterPro" id="IPR037278">
    <property type="entry name" value="ARFGAP/RecO"/>
</dbReference>
<dbReference type="PANTHER" id="PTHR46395">
    <property type="entry name" value="ADP-RIBOSYLATION FACTOR GTPASE-ACTIVATING PROTEIN 1"/>
    <property type="match status" value="1"/>
</dbReference>
<evidence type="ECO:0000256" key="6">
    <source>
        <dbReference type="SAM" id="MobiDB-lite"/>
    </source>
</evidence>
<evidence type="ECO:0000256" key="1">
    <source>
        <dbReference type="ARBA" id="ARBA00022468"/>
    </source>
</evidence>
<evidence type="ECO:0000256" key="2">
    <source>
        <dbReference type="ARBA" id="ARBA00022723"/>
    </source>
</evidence>
<dbReference type="PRINTS" id="PR00405">
    <property type="entry name" value="REVINTRACTNG"/>
</dbReference>
<feature type="region of interest" description="Disordered" evidence="6">
    <location>
        <begin position="188"/>
        <end position="219"/>
    </location>
</feature>
<feature type="compositionally biased region" description="Polar residues" evidence="6">
    <location>
        <begin position="368"/>
        <end position="379"/>
    </location>
</feature>
<evidence type="ECO:0000259" key="7">
    <source>
        <dbReference type="PROSITE" id="PS50115"/>
    </source>
</evidence>
<evidence type="ECO:0000256" key="5">
    <source>
        <dbReference type="PROSITE-ProRule" id="PRU00288"/>
    </source>
</evidence>
<evidence type="ECO:0000313" key="8">
    <source>
        <dbReference type="EMBL" id="JAC87156.1"/>
    </source>
</evidence>
<proteinExistence type="evidence at transcript level"/>
<name>A0A069DTR2_9HEMI</name>
<dbReference type="GO" id="GO:0008270">
    <property type="term" value="F:zinc ion binding"/>
    <property type="evidence" value="ECO:0007669"/>
    <property type="project" value="UniProtKB-KW"/>
</dbReference>
<keyword evidence="1" id="KW-0343">GTPase activation</keyword>
<dbReference type="InterPro" id="IPR001164">
    <property type="entry name" value="ArfGAP_dom"/>
</dbReference>
<dbReference type="GO" id="GO:0030100">
    <property type="term" value="P:regulation of endocytosis"/>
    <property type="evidence" value="ECO:0007669"/>
    <property type="project" value="TreeGrafter"/>
</dbReference>
<keyword evidence="4" id="KW-0862">Zinc</keyword>
<sequence>MASPRTRRVLQDLMIRNDNMKCFECGTHNPQWASVTYGIWICLECSGKHRGLGVHLSFVRSITMDKWKDLELEKMKIGGNKKAREFFDSQDDWDDTLPIQRKYNCKAAALYRDKISSLAQGKEWNISTANIENYNYSSQNKIEENYDNSNQYSYQGYDSQCYNDGPYQNFSSPELKDEKDAFFNRKQQENAARPSDLPPNQGGKYSGFGYTMDPPPKSSSQEFFDNAVSSLSTIGQSGWSLFSKSAMKVANKTTESAVKIGTFASQKVAEIGTTVTDKVKEGTLLDDVTNQVSDLALKIGDIGRRGWQDIAGSNTPSVAQSPVTSPTSNTEKSSLLYEATSGATSPTAGKNLNGPLKTEWDSWKDKTPQLNNHKTSSNDWDSKWEDEAWQSLNKT</sequence>
<dbReference type="Gene3D" id="1.10.220.150">
    <property type="entry name" value="Arf GTPase activating protein"/>
    <property type="match status" value="1"/>
</dbReference>
<feature type="domain" description="Arf-GAP" evidence="7">
    <location>
        <begin position="7"/>
        <end position="124"/>
    </location>
</feature>
<dbReference type="AlphaFoldDB" id="A0A069DTR2"/>
<keyword evidence="3 5" id="KW-0863">Zinc-finger</keyword>
<evidence type="ECO:0000256" key="4">
    <source>
        <dbReference type="ARBA" id="ARBA00022833"/>
    </source>
</evidence>
<dbReference type="GO" id="GO:0000139">
    <property type="term" value="C:Golgi membrane"/>
    <property type="evidence" value="ECO:0007669"/>
    <property type="project" value="TreeGrafter"/>
</dbReference>
<keyword evidence="2" id="KW-0479">Metal-binding</keyword>
<dbReference type="CDD" id="cd08830">
    <property type="entry name" value="ArfGap_ArfGap1"/>
    <property type="match status" value="1"/>
</dbReference>
<dbReference type="InterPro" id="IPR038508">
    <property type="entry name" value="ArfGAP_dom_sf"/>
</dbReference>
<feature type="compositionally biased region" description="Basic and acidic residues" evidence="6">
    <location>
        <begin position="358"/>
        <end position="367"/>
    </location>
</feature>
<feature type="compositionally biased region" description="Polar residues" evidence="6">
    <location>
        <begin position="311"/>
        <end position="333"/>
    </location>
</feature>
<organism evidence="8">
    <name type="scientific">Panstrongylus megistus</name>
    <dbReference type="NCBI Taxonomy" id="65343"/>
    <lineage>
        <taxon>Eukaryota</taxon>
        <taxon>Metazoa</taxon>
        <taxon>Ecdysozoa</taxon>
        <taxon>Arthropoda</taxon>
        <taxon>Hexapoda</taxon>
        <taxon>Insecta</taxon>
        <taxon>Pterygota</taxon>
        <taxon>Neoptera</taxon>
        <taxon>Paraneoptera</taxon>
        <taxon>Hemiptera</taxon>
        <taxon>Heteroptera</taxon>
        <taxon>Panheteroptera</taxon>
        <taxon>Cimicomorpha</taxon>
        <taxon>Reduviidae</taxon>
        <taxon>Triatominae</taxon>
        <taxon>Panstrongylus</taxon>
    </lineage>
</organism>
<protein>
    <submittedName>
        <fullName evidence="8">Putative adp-ribosylation factor gtpase activator</fullName>
    </submittedName>
</protein>
<dbReference type="SUPFAM" id="SSF57863">
    <property type="entry name" value="ArfGap/RecO-like zinc finger"/>
    <property type="match status" value="1"/>
</dbReference>
<dbReference type="GO" id="GO:0005096">
    <property type="term" value="F:GTPase activator activity"/>
    <property type="evidence" value="ECO:0007669"/>
    <property type="project" value="UniProtKB-KW"/>
</dbReference>
<evidence type="ECO:0000256" key="3">
    <source>
        <dbReference type="ARBA" id="ARBA00022771"/>
    </source>
</evidence>
<dbReference type="SMART" id="SM00105">
    <property type="entry name" value="ArfGap"/>
    <property type="match status" value="1"/>
</dbReference>
<dbReference type="Pfam" id="PF01412">
    <property type="entry name" value="ArfGap"/>
    <property type="match status" value="1"/>
</dbReference>
<dbReference type="PROSITE" id="PS50115">
    <property type="entry name" value="ARFGAP"/>
    <property type="match status" value="1"/>
</dbReference>
<dbReference type="FunFam" id="1.10.220.150:FF:000014">
    <property type="entry name" value="ADP-ribosylation factor GTPase-activating protein"/>
    <property type="match status" value="1"/>
</dbReference>
<dbReference type="GO" id="GO:0032012">
    <property type="term" value="P:regulation of ARF protein signal transduction"/>
    <property type="evidence" value="ECO:0007669"/>
    <property type="project" value="TreeGrafter"/>
</dbReference>
<feature type="region of interest" description="Disordered" evidence="6">
    <location>
        <begin position="310"/>
        <end position="395"/>
    </location>
</feature>
<feature type="compositionally biased region" description="Polar residues" evidence="6">
    <location>
        <begin position="341"/>
        <end position="350"/>
    </location>
</feature>
<accession>A0A069DTR2</accession>
<dbReference type="PANTHER" id="PTHR46395:SF1">
    <property type="entry name" value="ADP-RIBOSYLATION FACTOR GTPASE-ACTIVATING PROTEIN 1"/>
    <property type="match status" value="1"/>
</dbReference>
<reference evidence="8" key="1">
    <citation type="journal article" date="2015" name="J. Med. Entomol.">
        <title>A Deep Insight Into the Sialotranscriptome of the Chagas Disease Vector, Panstrongylus megistus (Hemiptera: Heteroptera).</title>
        <authorList>
            <person name="Ribeiro J.M."/>
            <person name="Schwarz A."/>
            <person name="Francischetti I.M."/>
        </authorList>
    </citation>
    <scope>NUCLEOTIDE SEQUENCE</scope>
    <source>
        <tissue evidence="8">Salivary glands</tissue>
    </source>
</reference>
<dbReference type="EMBL" id="GBGD01001733">
    <property type="protein sequence ID" value="JAC87156.1"/>
    <property type="molecule type" value="mRNA"/>
</dbReference>